<evidence type="ECO:0000313" key="1">
    <source>
        <dbReference type="EMBL" id="MBE6512190.1"/>
    </source>
</evidence>
<accession>A0A8T3VQD7</accession>
<protein>
    <submittedName>
        <fullName evidence="1">Uncharacterized protein</fullName>
    </submittedName>
</protein>
<organism evidence="1 2">
    <name type="scientific">Methanobrevibacter olleyae</name>
    <dbReference type="NCBI Taxonomy" id="294671"/>
    <lineage>
        <taxon>Archaea</taxon>
        <taxon>Methanobacteriati</taxon>
        <taxon>Methanobacteriota</taxon>
        <taxon>Methanomada group</taxon>
        <taxon>Methanobacteria</taxon>
        <taxon>Methanobacteriales</taxon>
        <taxon>Methanobacteriaceae</taxon>
        <taxon>Methanobrevibacter</taxon>
    </lineage>
</organism>
<evidence type="ECO:0000313" key="2">
    <source>
        <dbReference type="Proteomes" id="UP000732619"/>
    </source>
</evidence>
<dbReference type="EMBL" id="SUTG01000010">
    <property type="protein sequence ID" value="MBE6512190.1"/>
    <property type="molecule type" value="Genomic_DNA"/>
</dbReference>
<gene>
    <name evidence="1" type="ORF">E7Z75_03420</name>
</gene>
<reference evidence="1" key="1">
    <citation type="submission" date="2019-04" db="EMBL/GenBank/DDBJ databases">
        <title>Evolution of Biomass-Degrading Anaerobic Consortia Revealed by Metagenomics.</title>
        <authorList>
            <person name="Peng X."/>
        </authorList>
    </citation>
    <scope>NUCLEOTIDE SEQUENCE</scope>
    <source>
        <strain evidence="1">SIG14</strain>
    </source>
</reference>
<proteinExistence type="predicted"/>
<dbReference type="Proteomes" id="UP000732619">
    <property type="component" value="Unassembled WGS sequence"/>
</dbReference>
<comment type="caution">
    <text evidence="1">The sequence shown here is derived from an EMBL/GenBank/DDBJ whole genome shotgun (WGS) entry which is preliminary data.</text>
</comment>
<name>A0A8T3VQD7_METOL</name>
<dbReference type="AlphaFoldDB" id="A0A8T3VQD7"/>
<sequence>MSDKMSSEPILVIKDNDSTIGIRARVGEEFAEHEIQLNVMLAYYWDNDLPVIESLIDLFESAVKRTINEVLPHENLLLKYDLITDDEIGKASRFEIHLIEVKADDISLRLDGKILALKGISSKEEYSQGILGLKLKKEDDSNDGIMVKSVEKNIPTEKKISFKEFARQQRLKNNN</sequence>